<dbReference type="Gene3D" id="3.40.50.300">
    <property type="entry name" value="P-loop containing nucleotide triphosphate hydrolases"/>
    <property type="match status" value="1"/>
</dbReference>
<keyword evidence="2" id="KW-1185">Reference proteome</keyword>
<gene>
    <name evidence="1" type="ORF">Q5H93_03110</name>
</gene>
<evidence type="ECO:0000313" key="2">
    <source>
        <dbReference type="Proteomes" id="UP001176429"/>
    </source>
</evidence>
<accession>A0ABT9B692</accession>
<proteinExistence type="predicted"/>
<dbReference type="RefSeq" id="WP_305005024.1">
    <property type="nucleotide sequence ID" value="NZ_JAUQSY010000002.1"/>
</dbReference>
<dbReference type="SUPFAM" id="SSF52540">
    <property type="entry name" value="P-loop containing nucleoside triphosphate hydrolases"/>
    <property type="match status" value="1"/>
</dbReference>
<evidence type="ECO:0000313" key="1">
    <source>
        <dbReference type="EMBL" id="MDO7873708.1"/>
    </source>
</evidence>
<sequence length="420" mass="47266">MSKLKVQNFGPITSGFTEGDGFMDFRKVTVFIGNQGTGKSSVAKLFSTCSWLEKALFQGRITSDYVIKYNRFVKEYCAYQNLKNYFRDDTIIEYRGRAYTIIYRDRKLEIHAMLPHAPAYQVPQVMYVPAERNFLSAVDDPDKLKGLPKSLVTFWDELRQAQRETPTDFVLPIGNARFVFDKSNKIARLVGHTSGNVSYRLRLSEASSGFQSFVPLLLVSRYLAGSISREYDPSRSELSGEALQKLRAQIAQILANDKLVPEVQQRALEELSSQFRNETFLNIVEEPEQNLFPKSQQIMLYQLLEFANTTPGNALVLTTHSPYIINYLTLAIKAEEVRREVGAAAQSARLLKKLEAIVPKQAAVAATDVVVYELNELGQIAELPTYDGLPSDENDLNEALGEANARFSDMVEIELAAENG</sequence>
<protein>
    <submittedName>
        <fullName evidence="1">AAA family ATPase</fullName>
    </submittedName>
</protein>
<comment type="caution">
    <text evidence="1">The sequence shown here is derived from an EMBL/GenBank/DDBJ whole genome shotgun (WGS) entry which is preliminary data.</text>
</comment>
<name>A0ABT9B692_9BACT</name>
<reference evidence="1" key="1">
    <citation type="submission" date="2023-07" db="EMBL/GenBank/DDBJ databases">
        <authorList>
            <person name="Kim M.K."/>
        </authorList>
    </citation>
    <scope>NUCLEOTIDE SEQUENCE</scope>
    <source>
        <strain evidence="1">ASUV-10-1</strain>
    </source>
</reference>
<dbReference type="Proteomes" id="UP001176429">
    <property type="component" value="Unassembled WGS sequence"/>
</dbReference>
<dbReference type="InterPro" id="IPR027417">
    <property type="entry name" value="P-loop_NTPase"/>
</dbReference>
<organism evidence="1 2">
    <name type="scientific">Hymenobacter aranciens</name>
    <dbReference type="NCBI Taxonomy" id="3063996"/>
    <lineage>
        <taxon>Bacteria</taxon>
        <taxon>Pseudomonadati</taxon>
        <taxon>Bacteroidota</taxon>
        <taxon>Cytophagia</taxon>
        <taxon>Cytophagales</taxon>
        <taxon>Hymenobacteraceae</taxon>
        <taxon>Hymenobacter</taxon>
    </lineage>
</organism>
<dbReference type="EMBL" id="JAUQSY010000002">
    <property type="protein sequence ID" value="MDO7873708.1"/>
    <property type="molecule type" value="Genomic_DNA"/>
</dbReference>